<dbReference type="InterPro" id="IPR036515">
    <property type="entry name" value="Transposase_17_sf"/>
</dbReference>
<dbReference type="EMBL" id="CP134852">
    <property type="protein sequence ID" value="WNL25875.1"/>
    <property type="molecule type" value="Genomic_DNA"/>
</dbReference>
<organism evidence="3">
    <name type="scientific">Arcobacter sp. AZ-2023</name>
    <dbReference type="NCBI Taxonomy" id="3074453"/>
    <lineage>
        <taxon>Bacteria</taxon>
        <taxon>Pseudomonadati</taxon>
        <taxon>Campylobacterota</taxon>
        <taxon>Epsilonproteobacteria</taxon>
        <taxon>Campylobacterales</taxon>
        <taxon>Arcobacteraceae</taxon>
        <taxon>Arcobacter</taxon>
    </lineage>
</organism>
<dbReference type="EMBL" id="CP134845">
    <property type="protein sequence ID" value="WNL15658.1"/>
    <property type="molecule type" value="Genomic_DNA"/>
</dbReference>
<dbReference type="EMBL" id="CP134850">
    <property type="protein sequence ID" value="WNL20596.1"/>
    <property type="molecule type" value="Genomic_DNA"/>
</dbReference>
<dbReference type="GO" id="GO:0003677">
    <property type="term" value="F:DNA binding"/>
    <property type="evidence" value="ECO:0007669"/>
    <property type="project" value="InterPro"/>
</dbReference>
<evidence type="ECO:0000313" key="5">
    <source>
        <dbReference type="EMBL" id="WNL20596.1"/>
    </source>
</evidence>
<evidence type="ECO:0000313" key="6">
    <source>
        <dbReference type="EMBL" id="WNL23233.1"/>
    </source>
</evidence>
<sequence>MGRKIRVLVENVPQHILLQGIYGVDIFQDDEDYESFKDIFFDLKKRYSVSVHSYTLMSSFFEFLATFKNSEDLPKFMQTLGRVYVRFYNKKYDRTGTLWGSRYKASLVQEQLYLFDVMKYIESFGEINSKKCNYYGLKDEIVTPHTLYKNLGFSDDVRALKYKEICDNLELSRFEFVKERIEKQKPTASDAYISHIETLVGKIIESNTTRGRPKKNIKNDKRENKKMYKNLVVLDKTKHKDLKVKGMSDLFFAKDLNFIPMIAGEVELVSKSFPVVFSGGENPSLIAITSLGGGCLAINSEGKWIESYVPSFLRRYPFSLASTQDNVNQKVILIDEDSALFSQSEGSPLFDENGEQSETLAHAITFLQSYDNNNIVTQNVAKLISDSGILEEREISVGEGEEKKVLVKGFLVVNKEKLNELSDDVLASWVRNGIINLIEAHLKSLENIQKLFEILYKQQI</sequence>
<dbReference type="GO" id="GO:0006313">
    <property type="term" value="P:DNA transposition"/>
    <property type="evidence" value="ECO:0007669"/>
    <property type="project" value="InterPro"/>
</dbReference>
<dbReference type="InterPro" id="IPR002686">
    <property type="entry name" value="Transposase_17"/>
</dbReference>
<dbReference type="Pfam" id="PF07277">
    <property type="entry name" value="SapC"/>
    <property type="match status" value="1"/>
</dbReference>
<protein>
    <submittedName>
        <fullName evidence="3">SapC family protein</fullName>
    </submittedName>
</protein>
<dbReference type="Pfam" id="PF01797">
    <property type="entry name" value="Y1_Tnp"/>
    <property type="match status" value="1"/>
</dbReference>
<dbReference type="PANTHER" id="PTHR34322">
    <property type="entry name" value="TRANSPOSASE, Y1_TNP DOMAIN-CONTAINING"/>
    <property type="match status" value="1"/>
</dbReference>
<gene>
    <name evidence="3" type="ORF">RJG51_05650</name>
    <name evidence="2" type="ORF">RJG52_09910</name>
    <name evidence="4" type="ORF">RJG53_07620</name>
    <name evidence="6" type="ORF">RJG55_09910</name>
    <name evidence="5" type="ORF">RJG56_07470</name>
    <name evidence="7" type="ORF">RJG57_01475</name>
</gene>
<dbReference type="Gene3D" id="3.30.70.1290">
    <property type="entry name" value="Transposase IS200-like"/>
    <property type="match status" value="1"/>
</dbReference>
<dbReference type="AlphaFoldDB" id="A0AA96CTT4"/>
<evidence type="ECO:0000313" key="2">
    <source>
        <dbReference type="EMBL" id="WNL12213.1"/>
    </source>
</evidence>
<feature type="domain" description="Transposase IS200-like" evidence="1">
    <location>
        <begin position="9"/>
        <end position="124"/>
    </location>
</feature>
<dbReference type="PANTHER" id="PTHR34322:SF2">
    <property type="entry name" value="TRANSPOSASE IS200-LIKE DOMAIN-CONTAINING PROTEIN"/>
    <property type="match status" value="1"/>
</dbReference>
<evidence type="ECO:0000313" key="3">
    <source>
        <dbReference type="EMBL" id="WNL15658.1"/>
    </source>
</evidence>
<reference evidence="3" key="2">
    <citation type="submission" date="2023-09" db="EMBL/GenBank/DDBJ databases">
        <title>Characterization of Arcobacter Isolates from Retail Chicken Sold in Supermarkets in Tbilisi, Georgia.</title>
        <authorList>
            <person name="Matthias R."/>
            <person name="Zautner A.E."/>
        </authorList>
    </citation>
    <scope>NUCLEOTIDE SEQUENCE</scope>
    <source>
        <strain evidence="3">LEO 108</strain>
        <strain evidence="2">LEO 109</strain>
    </source>
</reference>
<accession>A0AA96CTT4</accession>
<proteinExistence type="predicted"/>
<evidence type="ECO:0000313" key="7">
    <source>
        <dbReference type="EMBL" id="WNL25875.1"/>
    </source>
</evidence>
<dbReference type="EMBL" id="CP134849">
    <property type="protein sequence ID" value="WNL18461.1"/>
    <property type="molecule type" value="Genomic_DNA"/>
</dbReference>
<evidence type="ECO:0000313" key="4">
    <source>
        <dbReference type="EMBL" id="WNL18461.1"/>
    </source>
</evidence>
<dbReference type="SMART" id="SM01321">
    <property type="entry name" value="Y1_Tnp"/>
    <property type="match status" value="1"/>
</dbReference>
<dbReference type="SUPFAM" id="SSF143422">
    <property type="entry name" value="Transposase IS200-like"/>
    <property type="match status" value="1"/>
</dbReference>
<name>A0AA96CTT4_9BACT</name>
<reference evidence="4" key="1">
    <citation type="submission" date="2023-09" db="EMBL/GenBank/DDBJ databases">
        <title>Arcobacter tbilisiensis sp. nov. isolated from chicken meat in Tbilisi, Georgia.</title>
        <authorList>
            <person name="Matthias R."/>
            <person name="Zautner A.E."/>
        </authorList>
    </citation>
    <scope>NUCLEOTIDE SEQUENCE</scope>
    <source>
        <strain evidence="7">LEO 70</strain>
        <strain evidence="6">LEO 74</strain>
        <strain evidence="5">LEO 79</strain>
        <strain evidence="4">LEO 99</strain>
    </source>
</reference>
<dbReference type="EMBL" id="CP134844">
    <property type="protein sequence ID" value="WNL12213.1"/>
    <property type="molecule type" value="Genomic_DNA"/>
</dbReference>
<evidence type="ECO:0000259" key="1">
    <source>
        <dbReference type="SMART" id="SM01321"/>
    </source>
</evidence>
<dbReference type="InterPro" id="IPR010836">
    <property type="entry name" value="SapC"/>
</dbReference>
<dbReference type="EMBL" id="CP134851">
    <property type="protein sequence ID" value="WNL23233.1"/>
    <property type="molecule type" value="Genomic_DNA"/>
</dbReference>
<dbReference type="GO" id="GO:0004803">
    <property type="term" value="F:transposase activity"/>
    <property type="evidence" value="ECO:0007669"/>
    <property type="project" value="InterPro"/>
</dbReference>